<proteinExistence type="predicted"/>
<accession>A0ABV7H2L8</accession>
<feature type="transmembrane region" description="Helical" evidence="1">
    <location>
        <begin position="148"/>
        <end position="173"/>
    </location>
</feature>
<dbReference type="Proteomes" id="UP001595632">
    <property type="component" value="Unassembled WGS sequence"/>
</dbReference>
<keyword evidence="1" id="KW-0812">Transmembrane</keyword>
<keyword evidence="1" id="KW-0472">Membrane</keyword>
<gene>
    <name evidence="2" type="ORF">ACFOGP_24400</name>
</gene>
<sequence length="273" mass="28476">MARFARIILFLLAGLLCLGLATTPRVNPAIGVTERFNRDVALASSATYISLRAINAALSAVQEVEVGASFGASGSLQPLKWLEPVDDTVERVSDLIFVVALVNGVLSLAIGPLASIGFFLLAVGLIGRCGCETRRAGWAAVPGSMRRTLAGCGTLGFALAVALPLAVALGAWAGEVLTAADWAEASATIAAIADDARAMIGEPDAAGDDRGWRETLGAYMNAGATFWEEADSLLLASLTLGGIFLLRMVVLPAVIFVAFLYLLRQWRPAGGPF</sequence>
<evidence type="ECO:0000313" key="2">
    <source>
        <dbReference type="EMBL" id="MFC3145886.1"/>
    </source>
</evidence>
<evidence type="ECO:0000256" key="1">
    <source>
        <dbReference type="SAM" id="Phobius"/>
    </source>
</evidence>
<keyword evidence="1" id="KW-1133">Transmembrane helix</keyword>
<evidence type="ECO:0000313" key="3">
    <source>
        <dbReference type="Proteomes" id="UP001595632"/>
    </source>
</evidence>
<keyword evidence="3" id="KW-1185">Reference proteome</keyword>
<reference evidence="3" key="1">
    <citation type="journal article" date="2019" name="Int. J. Syst. Evol. Microbiol.">
        <title>The Global Catalogue of Microorganisms (GCM) 10K type strain sequencing project: providing services to taxonomists for standard genome sequencing and annotation.</title>
        <authorList>
            <consortium name="The Broad Institute Genomics Platform"/>
            <consortium name="The Broad Institute Genome Sequencing Center for Infectious Disease"/>
            <person name="Wu L."/>
            <person name="Ma J."/>
        </authorList>
    </citation>
    <scope>NUCLEOTIDE SEQUENCE [LARGE SCALE GENOMIC DNA]</scope>
    <source>
        <strain evidence="3">KCTC 52366</strain>
    </source>
</reference>
<name>A0ABV7H2L8_9RHOB</name>
<protein>
    <submittedName>
        <fullName evidence="2">Uncharacterized protein</fullName>
    </submittedName>
</protein>
<organism evidence="2 3">
    <name type="scientific">Psychromarinibacter halotolerans</name>
    <dbReference type="NCBI Taxonomy" id="1775175"/>
    <lineage>
        <taxon>Bacteria</taxon>
        <taxon>Pseudomonadati</taxon>
        <taxon>Pseudomonadota</taxon>
        <taxon>Alphaproteobacteria</taxon>
        <taxon>Rhodobacterales</taxon>
        <taxon>Paracoccaceae</taxon>
        <taxon>Psychromarinibacter</taxon>
    </lineage>
</organism>
<dbReference type="RefSeq" id="WP_275634807.1">
    <property type="nucleotide sequence ID" value="NZ_JARGYD010000012.1"/>
</dbReference>
<dbReference type="EMBL" id="JBHRTB010000010">
    <property type="protein sequence ID" value="MFC3145886.1"/>
    <property type="molecule type" value="Genomic_DNA"/>
</dbReference>
<feature type="transmembrane region" description="Helical" evidence="1">
    <location>
        <begin position="233"/>
        <end position="263"/>
    </location>
</feature>
<feature type="transmembrane region" description="Helical" evidence="1">
    <location>
        <begin position="95"/>
        <end position="127"/>
    </location>
</feature>
<comment type="caution">
    <text evidence="2">The sequence shown here is derived from an EMBL/GenBank/DDBJ whole genome shotgun (WGS) entry which is preliminary data.</text>
</comment>